<organism evidence="7 8">
    <name type="scientific">Thermoclostridium stercorarium subsp. thermolacticum DSM 2910</name>
    <dbReference type="NCBI Taxonomy" id="1121336"/>
    <lineage>
        <taxon>Bacteria</taxon>
        <taxon>Bacillati</taxon>
        <taxon>Bacillota</taxon>
        <taxon>Clostridia</taxon>
        <taxon>Eubacteriales</taxon>
        <taxon>Oscillospiraceae</taxon>
        <taxon>Thermoclostridium</taxon>
    </lineage>
</organism>
<keyword evidence="4 6" id="KW-1133">Transmembrane helix</keyword>
<dbReference type="GO" id="GO:0005886">
    <property type="term" value="C:plasma membrane"/>
    <property type="evidence" value="ECO:0007669"/>
    <property type="project" value="UniProtKB-SubCell"/>
</dbReference>
<feature type="transmembrane region" description="Helical" evidence="6">
    <location>
        <begin position="123"/>
        <end position="141"/>
    </location>
</feature>
<dbReference type="GO" id="GO:0022857">
    <property type="term" value="F:transmembrane transporter activity"/>
    <property type="evidence" value="ECO:0007669"/>
    <property type="project" value="InterPro"/>
</dbReference>
<dbReference type="AlphaFoldDB" id="A0A1B1YDU7"/>
<gene>
    <name evidence="7" type="ORF">CSTERTH_07780</name>
</gene>
<feature type="transmembrane region" description="Helical" evidence="6">
    <location>
        <begin position="193"/>
        <end position="215"/>
    </location>
</feature>
<accession>A0A1B1YDU7</accession>
<feature type="transmembrane region" description="Helical" evidence="6">
    <location>
        <begin position="274"/>
        <end position="292"/>
    </location>
</feature>
<evidence type="ECO:0000256" key="4">
    <source>
        <dbReference type="ARBA" id="ARBA00022989"/>
    </source>
</evidence>
<evidence type="ECO:0000256" key="5">
    <source>
        <dbReference type="ARBA" id="ARBA00023136"/>
    </source>
</evidence>
<evidence type="ECO:0000313" key="7">
    <source>
        <dbReference type="EMBL" id="ANW98927.1"/>
    </source>
</evidence>
<feature type="transmembrane region" description="Helical" evidence="6">
    <location>
        <begin position="227"/>
        <end position="254"/>
    </location>
</feature>
<evidence type="ECO:0000256" key="1">
    <source>
        <dbReference type="ARBA" id="ARBA00004651"/>
    </source>
</evidence>
<feature type="transmembrane region" description="Helical" evidence="6">
    <location>
        <begin position="57"/>
        <end position="79"/>
    </location>
</feature>
<dbReference type="Pfam" id="PF02653">
    <property type="entry name" value="BPD_transp_2"/>
    <property type="match status" value="1"/>
</dbReference>
<feature type="transmembrane region" description="Helical" evidence="6">
    <location>
        <begin position="31"/>
        <end position="51"/>
    </location>
</feature>
<dbReference type="Proteomes" id="UP000092971">
    <property type="component" value="Chromosome"/>
</dbReference>
<protein>
    <submittedName>
        <fullName evidence="7">ABC transporter permease</fullName>
    </submittedName>
</protein>
<evidence type="ECO:0000256" key="6">
    <source>
        <dbReference type="SAM" id="Phobius"/>
    </source>
</evidence>
<feature type="transmembrane region" description="Helical" evidence="6">
    <location>
        <begin position="146"/>
        <end position="164"/>
    </location>
</feature>
<keyword evidence="2" id="KW-1003">Cell membrane</keyword>
<evidence type="ECO:0000256" key="2">
    <source>
        <dbReference type="ARBA" id="ARBA00022475"/>
    </source>
</evidence>
<dbReference type="CDD" id="cd06580">
    <property type="entry name" value="TM_PBP1_transp_TpRbsC_like"/>
    <property type="match status" value="1"/>
</dbReference>
<sequence>MIPFLKNAIIAGTPLTFGILGAMYNEKAGNLNLGIEGMMLLGAVAGFQVALLTMNPVLALLAAMVFGALGALIYAFLTVTLRANQSVTGLALTIFGTGLSRFWGKRLMGTVLPESFSRNFRPLSLPFLSKIPVLGPILSVFLEQDLFVYLSYVIVILSGIYLYHTRFGLNLRAVGENTAAADASGINVTLYKYVHILIGGALCGLGGAYLSLVYVPSWQDNITSGRGWIAIALVIFTSWNPYRAFWGAFLFGGLDIVGFRIQTLNLPITINQHFLRMLPYLATMLVIIIGAVRKSSSHMPPKDLGNPYFREER</sequence>
<dbReference type="PANTHER" id="PTHR43370">
    <property type="entry name" value="SUGAR ABC TRANSPORTER INTEGRAL MEMBRANE PROTEIN-RELATED"/>
    <property type="match status" value="1"/>
</dbReference>
<keyword evidence="3 6" id="KW-0812">Transmembrane</keyword>
<evidence type="ECO:0000313" key="8">
    <source>
        <dbReference type="Proteomes" id="UP000092971"/>
    </source>
</evidence>
<reference evidence="7 8" key="1">
    <citation type="submission" date="2016-02" db="EMBL/GenBank/DDBJ databases">
        <title>Comparison of Clostridium stercorarium subspecies using comparative genomics and transcriptomics.</title>
        <authorList>
            <person name="Schellenberg J."/>
            <person name="Thallinger G."/>
            <person name="Levin D.B."/>
            <person name="Zhang X."/>
            <person name="Alvare G."/>
            <person name="Fristensky B."/>
            <person name="Sparling R."/>
        </authorList>
    </citation>
    <scope>NUCLEOTIDE SEQUENCE [LARGE SCALE GENOMIC DNA]</scope>
    <source>
        <strain evidence="7 8">DSM 2910</strain>
    </source>
</reference>
<evidence type="ECO:0000256" key="3">
    <source>
        <dbReference type="ARBA" id="ARBA00022692"/>
    </source>
</evidence>
<dbReference type="RefSeq" id="WP_015359262.1">
    <property type="nucleotide sequence ID" value="NZ_CP014672.1"/>
</dbReference>
<keyword evidence="5 6" id="KW-0472">Membrane</keyword>
<comment type="subcellular location">
    <subcellularLocation>
        <location evidence="1">Cell membrane</location>
        <topology evidence="1">Multi-pass membrane protein</topology>
    </subcellularLocation>
</comment>
<dbReference type="InterPro" id="IPR001851">
    <property type="entry name" value="ABC_transp_permease"/>
</dbReference>
<feature type="transmembrane region" description="Helical" evidence="6">
    <location>
        <begin position="86"/>
        <end position="103"/>
    </location>
</feature>
<dbReference type="OrthoDB" id="9792579at2"/>
<proteinExistence type="predicted"/>
<dbReference type="PANTHER" id="PTHR43370:SF2">
    <property type="entry name" value="ABC TRANSPORTER PERMEASE PROTEIN"/>
    <property type="match status" value="1"/>
</dbReference>
<name>A0A1B1YDU7_THEST</name>
<dbReference type="EMBL" id="CP014672">
    <property type="protein sequence ID" value="ANW98927.1"/>
    <property type="molecule type" value="Genomic_DNA"/>
</dbReference>